<organism evidence="1 2">
    <name type="scientific">Roridomyces roridus</name>
    <dbReference type="NCBI Taxonomy" id="1738132"/>
    <lineage>
        <taxon>Eukaryota</taxon>
        <taxon>Fungi</taxon>
        <taxon>Dikarya</taxon>
        <taxon>Basidiomycota</taxon>
        <taxon>Agaricomycotina</taxon>
        <taxon>Agaricomycetes</taxon>
        <taxon>Agaricomycetidae</taxon>
        <taxon>Agaricales</taxon>
        <taxon>Marasmiineae</taxon>
        <taxon>Mycenaceae</taxon>
        <taxon>Roridomyces</taxon>
    </lineage>
</organism>
<reference evidence="1" key="1">
    <citation type="submission" date="2023-03" db="EMBL/GenBank/DDBJ databases">
        <title>Massive genome expansion in bonnet fungi (Mycena s.s.) driven by repeated elements and novel gene families across ecological guilds.</title>
        <authorList>
            <consortium name="Lawrence Berkeley National Laboratory"/>
            <person name="Harder C.B."/>
            <person name="Miyauchi S."/>
            <person name="Viragh M."/>
            <person name="Kuo A."/>
            <person name="Thoen E."/>
            <person name="Andreopoulos B."/>
            <person name="Lu D."/>
            <person name="Skrede I."/>
            <person name="Drula E."/>
            <person name="Henrissat B."/>
            <person name="Morin E."/>
            <person name="Kohler A."/>
            <person name="Barry K."/>
            <person name="LaButti K."/>
            <person name="Morin E."/>
            <person name="Salamov A."/>
            <person name="Lipzen A."/>
            <person name="Mereny Z."/>
            <person name="Hegedus B."/>
            <person name="Baldrian P."/>
            <person name="Stursova M."/>
            <person name="Weitz H."/>
            <person name="Taylor A."/>
            <person name="Grigoriev I.V."/>
            <person name="Nagy L.G."/>
            <person name="Martin F."/>
            <person name="Kauserud H."/>
        </authorList>
    </citation>
    <scope>NUCLEOTIDE SEQUENCE</scope>
    <source>
        <strain evidence="1">9284</strain>
    </source>
</reference>
<keyword evidence="2" id="KW-1185">Reference proteome</keyword>
<comment type="caution">
    <text evidence="1">The sequence shown here is derived from an EMBL/GenBank/DDBJ whole genome shotgun (WGS) entry which is preliminary data.</text>
</comment>
<accession>A0AAD7FCG2</accession>
<sequence length="63" mass="6982">MDDRDGPKFADDFYAHLFKGASSDAGTADLEKAAEALHLAVTNLRREPGISFSRWVPFVHYGI</sequence>
<name>A0AAD7FCG2_9AGAR</name>
<dbReference type="EMBL" id="JARKIF010000023">
    <property type="protein sequence ID" value="KAJ7615820.1"/>
    <property type="molecule type" value="Genomic_DNA"/>
</dbReference>
<proteinExistence type="predicted"/>
<evidence type="ECO:0000313" key="2">
    <source>
        <dbReference type="Proteomes" id="UP001221142"/>
    </source>
</evidence>
<dbReference type="Proteomes" id="UP001221142">
    <property type="component" value="Unassembled WGS sequence"/>
</dbReference>
<dbReference type="AlphaFoldDB" id="A0AAD7FCG2"/>
<protein>
    <submittedName>
        <fullName evidence="1">Uncharacterized protein</fullName>
    </submittedName>
</protein>
<gene>
    <name evidence="1" type="ORF">FB45DRAFT_757682</name>
</gene>
<evidence type="ECO:0000313" key="1">
    <source>
        <dbReference type="EMBL" id="KAJ7615820.1"/>
    </source>
</evidence>